<reference evidence="2 3" key="1">
    <citation type="submission" date="2020-08" db="EMBL/GenBank/DDBJ databases">
        <title>Genomic Encyclopedia of Type Strains, Phase IV (KMG-IV): sequencing the most valuable type-strain genomes for metagenomic binning, comparative biology and taxonomic classification.</title>
        <authorList>
            <person name="Goeker M."/>
        </authorList>
    </citation>
    <scope>NUCLEOTIDE SEQUENCE [LARGE SCALE GENOMIC DNA]</scope>
    <source>
        <strain evidence="2 3">DSM 21793</strain>
    </source>
</reference>
<feature type="transmembrane region" description="Helical" evidence="1">
    <location>
        <begin position="36"/>
        <end position="61"/>
    </location>
</feature>
<dbReference type="RefSeq" id="WP_183772803.1">
    <property type="nucleotide sequence ID" value="NZ_JACIDK010000003.1"/>
</dbReference>
<proteinExistence type="predicted"/>
<dbReference type="Proteomes" id="UP000530564">
    <property type="component" value="Unassembled WGS sequence"/>
</dbReference>
<organism evidence="2 3">
    <name type="scientific">Phenylobacterium haematophilum</name>
    <dbReference type="NCBI Taxonomy" id="98513"/>
    <lineage>
        <taxon>Bacteria</taxon>
        <taxon>Pseudomonadati</taxon>
        <taxon>Pseudomonadota</taxon>
        <taxon>Alphaproteobacteria</taxon>
        <taxon>Caulobacterales</taxon>
        <taxon>Caulobacteraceae</taxon>
        <taxon>Phenylobacterium</taxon>
    </lineage>
</organism>
<accession>A0A839ZYI5</accession>
<name>A0A839ZYI5_9CAUL</name>
<keyword evidence="1" id="KW-1133">Transmembrane helix</keyword>
<evidence type="ECO:0000313" key="2">
    <source>
        <dbReference type="EMBL" id="MBB3891625.1"/>
    </source>
</evidence>
<dbReference type="EMBL" id="JACIDK010000003">
    <property type="protein sequence ID" value="MBB3891625.1"/>
    <property type="molecule type" value="Genomic_DNA"/>
</dbReference>
<dbReference type="AlphaFoldDB" id="A0A839ZYI5"/>
<keyword evidence="1" id="KW-0812">Transmembrane</keyword>
<gene>
    <name evidence="2" type="ORF">GGQ61_002353</name>
</gene>
<protein>
    <submittedName>
        <fullName evidence="2">Uncharacterized protein</fullName>
    </submittedName>
</protein>
<keyword evidence="1" id="KW-0472">Membrane</keyword>
<keyword evidence="3" id="KW-1185">Reference proteome</keyword>
<sequence>MDLNVTLALCGVLLALAAFAGWRGSKPSDPIKGPRLVPWRFIMVTASAFALFMIVHAVNLLGVTTGR</sequence>
<comment type="caution">
    <text evidence="2">The sequence shown here is derived from an EMBL/GenBank/DDBJ whole genome shotgun (WGS) entry which is preliminary data.</text>
</comment>
<evidence type="ECO:0000313" key="3">
    <source>
        <dbReference type="Proteomes" id="UP000530564"/>
    </source>
</evidence>
<evidence type="ECO:0000256" key="1">
    <source>
        <dbReference type="SAM" id="Phobius"/>
    </source>
</evidence>